<dbReference type="SUPFAM" id="SSF50494">
    <property type="entry name" value="Trypsin-like serine proteases"/>
    <property type="match status" value="1"/>
</dbReference>
<dbReference type="PANTHER" id="PTHR45980:SF9">
    <property type="entry name" value="PROTEASE DO-LIKE 10, MITOCHONDRIAL-RELATED"/>
    <property type="match status" value="1"/>
</dbReference>
<dbReference type="SUPFAM" id="SSF50156">
    <property type="entry name" value="PDZ domain-like"/>
    <property type="match status" value="2"/>
</dbReference>
<dbReference type="InterPro" id="IPR009003">
    <property type="entry name" value="Peptidase_S1_PA"/>
</dbReference>
<dbReference type="InterPro" id="IPR046449">
    <property type="entry name" value="DEGP_PDZ_sf"/>
</dbReference>
<dbReference type="GO" id="GO:0004252">
    <property type="term" value="F:serine-type endopeptidase activity"/>
    <property type="evidence" value="ECO:0007669"/>
    <property type="project" value="InterPro"/>
</dbReference>
<evidence type="ECO:0000256" key="2">
    <source>
        <dbReference type="ARBA" id="ARBA00022801"/>
    </source>
</evidence>
<proteinExistence type="predicted"/>
<organism evidence="5">
    <name type="scientific">Megaviridae environmental sample</name>
    <dbReference type="NCBI Taxonomy" id="1737588"/>
    <lineage>
        <taxon>Viruses</taxon>
        <taxon>Varidnaviria</taxon>
        <taxon>Bamfordvirae</taxon>
        <taxon>Nucleocytoviricota</taxon>
        <taxon>Megaviricetes</taxon>
        <taxon>Imitervirales</taxon>
        <taxon>Mimiviridae</taxon>
        <taxon>environmental samples</taxon>
    </lineage>
</organism>
<evidence type="ECO:0000256" key="1">
    <source>
        <dbReference type="ARBA" id="ARBA00022670"/>
    </source>
</evidence>
<keyword evidence="1" id="KW-0645">Protease</keyword>
<evidence type="ECO:0000259" key="4">
    <source>
        <dbReference type="Pfam" id="PF17815"/>
    </source>
</evidence>
<evidence type="ECO:0000313" key="5">
    <source>
        <dbReference type="EMBL" id="QFG74149.1"/>
    </source>
</evidence>
<evidence type="ECO:0000256" key="3">
    <source>
        <dbReference type="ARBA" id="ARBA00022825"/>
    </source>
</evidence>
<feature type="domain" description="Protease Do-like PDZ" evidence="4">
    <location>
        <begin position="322"/>
        <end position="442"/>
    </location>
</feature>
<accession>A0A5J6VK32</accession>
<dbReference type="EMBL" id="MN448280">
    <property type="protein sequence ID" value="QFG74149.1"/>
    <property type="molecule type" value="Genomic_DNA"/>
</dbReference>
<dbReference type="InterPro" id="IPR036034">
    <property type="entry name" value="PDZ_sf"/>
</dbReference>
<keyword evidence="2" id="KW-0378">Hydrolase</keyword>
<keyword evidence="3" id="KW-0720">Serine protease</keyword>
<reference evidence="5" key="1">
    <citation type="journal article" date="2019" name="Philos. Trans. R. Soc. Lond., B, Biol. Sci.">
        <title>Targeted metagenomic recovery of four divergent viruses reveals shared and distinctive characteristics of giant viruses of marine eukaryotes.</title>
        <authorList>
            <person name="Needham D.M."/>
            <person name="Poirier C."/>
            <person name="Hehenberger E."/>
            <person name="Jimenez V."/>
            <person name="Swalwell J.E."/>
            <person name="Santoro A.E."/>
            <person name="Worden A.Z."/>
        </authorList>
    </citation>
    <scope>NUCLEOTIDE SEQUENCE</scope>
    <source>
        <strain evidence="5">OPacV-662</strain>
    </source>
</reference>
<dbReference type="PRINTS" id="PR00834">
    <property type="entry name" value="PROTEASES2C"/>
</dbReference>
<dbReference type="InterPro" id="IPR001940">
    <property type="entry name" value="Peptidase_S1C"/>
</dbReference>
<dbReference type="Gene3D" id="2.40.10.120">
    <property type="match status" value="1"/>
</dbReference>
<dbReference type="InterPro" id="IPR041517">
    <property type="entry name" value="DEGP_PDZ"/>
</dbReference>
<dbReference type="PANTHER" id="PTHR45980">
    <property type="match status" value="1"/>
</dbReference>
<name>A0A5J6VK32_9VIRU</name>
<dbReference type="Pfam" id="PF13365">
    <property type="entry name" value="Trypsin_2"/>
    <property type="match status" value="1"/>
</dbReference>
<protein>
    <submittedName>
        <fullName evidence="5">Trypsin-like peptidase domain protein</fullName>
    </submittedName>
</protein>
<dbReference type="GO" id="GO:0006508">
    <property type="term" value="P:proteolysis"/>
    <property type="evidence" value="ECO:0007669"/>
    <property type="project" value="UniProtKB-KW"/>
</dbReference>
<sequence>MDSNDYDGAVVKIHAQETQLDYFNPYIKHQTESTGSGFIIEGGYIVTCMHVIGSADNIFVTLPKHGKEPIKVEITSMIPEHDIGLLRIIDDISYSVLEIDSINIPKQRDQVIAVGFPLGQDRLKFTTGIMSGMQDRSYQIDAAINPGNSGGPLLNSEFKVIGINASKMTNADNIGYAAPIKLFTIWKEHMLTKSISNKIIRVPRLHITFAKTNKQFHEYKGSPSGIQVTQVLEKSPFYNIITPGDVLMGFDSKAIDNYGELEADGKKMHLIEMLMWYIDGSQVTVNFYSISQHIEKKSTVTLRSTSSHGIKRYYYPHTQEFPYFIFGGIIFAELTKNHLTNMFNNDIHEEQITKLLKYNNFVHQENPIVFIANIINSSFVAINTDLIKGEIVTHINNKPITNIKQVISAINNPLKKQRQYLLVKTSNKTECIVDYNTLIQDDKILSKRFDYTVEYNVHNDLTQNR</sequence>
<dbReference type="Gene3D" id="3.20.190.20">
    <property type="match status" value="1"/>
</dbReference>
<dbReference type="Gene3D" id="2.30.42.10">
    <property type="match status" value="1"/>
</dbReference>
<dbReference type="Pfam" id="PF17815">
    <property type="entry name" value="PDZ_3"/>
    <property type="match status" value="1"/>
</dbReference>